<dbReference type="Gene3D" id="1.10.10.10">
    <property type="entry name" value="Winged helix-like DNA-binding domain superfamily/Winged helix DNA-binding domain"/>
    <property type="match status" value="1"/>
</dbReference>
<organism evidence="8 9">
    <name type="scientific">Caminibacter mediatlanticus TB-2</name>
    <dbReference type="NCBI Taxonomy" id="391592"/>
    <lineage>
        <taxon>Bacteria</taxon>
        <taxon>Pseudomonadati</taxon>
        <taxon>Campylobacterota</taxon>
        <taxon>Epsilonproteobacteria</taxon>
        <taxon>Nautiliales</taxon>
        <taxon>Nautiliaceae</taxon>
        <taxon>Caminibacter</taxon>
    </lineage>
</organism>
<dbReference type="EMBL" id="CP040463">
    <property type="protein sequence ID" value="QCT94257.1"/>
    <property type="molecule type" value="Genomic_DNA"/>
</dbReference>
<evidence type="ECO:0000256" key="1">
    <source>
        <dbReference type="ARBA" id="ARBA00002997"/>
    </source>
</evidence>
<keyword evidence="5" id="KW-0805">Transcription regulation</keyword>
<gene>
    <name evidence="8" type="ORF">FE773_03400</name>
</gene>
<dbReference type="InterPro" id="IPR043135">
    <property type="entry name" value="Fur_C"/>
</dbReference>
<evidence type="ECO:0000256" key="5">
    <source>
        <dbReference type="ARBA" id="ARBA00023015"/>
    </source>
</evidence>
<dbReference type="PANTHER" id="PTHR33202:SF7">
    <property type="entry name" value="FERRIC UPTAKE REGULATION PROTEIN"/>
    <property type="match status" value="1"/>
</dbReference>
<keyword evidence="9" id="KW-1185">Reference proteome</keyword>
<keyword evidence="3" id="KW-0678">Repressor</keyword>
<name>A0ABX5VA60_9BACT</name>
<keyword evidence="7" id="KW-0804">Transcription</keyword>
<dbReference type="InterPro" id="IPR036388">
    <property type="entry name" value="WH-like_DNA-bd_sf"/>
</dbReference>
<accession>A0ABX5VA60</accession>
<evidence type="ECO:0000256" key="4">
    <source>
        <dbReference type="ARBA" id="ARBA00022833"/>
    </source>
</evidence>
<evidence type="ECO:0000313" key="8">
    <source>
        <dbReference type="EMBL" id="QCT94257.1"/>
    </source>
</evidence>
<keyword evidence="6" id="KW-0238">DNA-binding</keyword>
<sequence length="131" mass="15095">MKNLKSLLESTELKITPQRLAILKELENFGHATIEEIYENIKEIFPSISLATIYKNINALKEAGIICEICTPYKNKYEINKGEHGHFICAKCGNIEDFELTDEMIKSIENKYPNTKKEIYIYGVCENCNKN</sequence>
<dbReference type="RefSeq" id="WP_138323105.1">
    <property type="nucleotide sequence ID" value="NZ_CP040463.1"/>
</dbReference>
<dbReference type="Pfam" id="PF01475">
    <property type="entry name" value="FUR"/>
    <property type="match status" value="1"/>
</dbReference>
<dbReference type="Gene3D" id="3.30.1490.190">
    <property type="match status" value="1"/>
</dbReference>
<evidence type="ECO:0000256" key="3">
    <source>
        <dbReference type="ARBA" id="ARBA00022491"/>
    </source>
</evidence>
<evidence type="ECO:0000256" key="7">
    <source>
        <dbReference type="ARBA" id="ARBA00023163"/>
    </source>
</evidence>
<evidence type="ECO:0000256" key="2">
    <source>
        <dbReference type="ARBA" id="ARBA00007957"/>
    </source>
</evidence>
<reference evidence="8 9" key="1">
    <citation type="submission" date="2019-05" db="EMBL/GenBank/DDBJ databases">
        <title>A comparative analysis of the Nautiliaceae.</title>
        <authorList>
            <person name="Grosche A."/>
            <person name="Smedile F."/>
            <person name="Vetriani C."/>
        </authorList>
    </citation>
    <scope>NUCLEOTIDE SEQUENCE [LARGE SCALE GENOMIC DNA]</scope>
    <source>
        <strain evidence="8 9">TB-2</strain>
    </source>
</reference>
<dbReference type="PANTHER" id="PTHR33202">
    <property type="entry name" value="ZINC UPTAKE REGULATION PROTEIN"/>
    <property type="match status" value="1"/>
</dbReference>
<proteinExistence type="inferred from homology"/>
<protein>
    <submittedName>
        <fullName evidence="8">Transcriptional repressor</fullName>
    </submittedName>
</protein>
<evidence type="ECO:0000256" key="6">
    <source>
        <dbReference type="ARBA" id="ARBA00023125"/>
    </source>
</evidence>
<comment type="function">
    <text evidence="1">Acts as a global negative controlling element, employing Fe(2+) as a cofactor to bind the operator of the repressed genes.</text>
</comment>
<dbReference type="Proteomes" id="UP000306825">
    <property type="component" value="Chromosome"/>
</dbReference>
<dbReference type="SUPFAM" id="SSF46785">
    <property type="entry name" value="Winged helix' DNA-binding domain"/>
    <property type="match status" value="1"/>
</dbReference>
<dbReference type="InterPro" id="IPR002481">
    <property type="entry name" value="FUR"/>
</dbReference>
<comment type="similarity">
    <text evidence="2">Belongs to the Fur family.</text>
</comment>
<dbReference type="CDD" id="cd07153">
    <property type="entry name" value="Fur_like"/>
    <property type="match status" value="1"/>
</dbReference>
<keyword evidence="4" id="KW-0862">Zinc</keyword>
<dbReference type="InterPro" id="IPR036390">
    <property type="entry name" value="WH_DNA-bd_sf"/>
</dbReference>
<evidence type="ECO:0000313" key="9">
    <source>
        <dbReference type="Proteomes" id="UP000306825"/>
    </source>
</evidence>